<dbReference type="PANTHER" id="PTHR42912">
    <property type="entry name" value="METHYLTRANSFERASE"/>
    <property type="match status" value="1"/>
</dbReference>
<keyword evidence="3" id="KW-1185">Reference proteome</keyword>
<dbReference type="EMBL" id="CP042305">
    <property type="protein sequence ID" value="QDZ15057.1"/>
    <property type="molecule type" value="Genomic_DNA"/>
</dbReference>
<protein>
    <submittedName>
        <fullName evidence="2">Methyltransferase domain-containing protein</fullName>
    </submittedName>
</protein>
<reference evidence="2 3" key="1">
    <citation type="submission" date="2019-07" db="EMBL/GenBank/DDBJ databases">
        <title>Full genome sequence of Humibacter sp. WJ7-1.</title>
        <authorList>
            <person name="Im W.-T."/>
        </authorList>
    </citation>
    <scope>NUCLEOTIDE SEQUENCE [LARGE SCALE GENOMIC DNA]</scope>
    <source>
        <strain evidence="2 3">WJ7-1</strain>
    </source>
</reference>
<evidence type="ECO:0000256" key="1">
    <source>
        <dbReference type="SAM" id="Phobius"/>
    </source>
</evidence>
<dbReference type="Gene3D" id="3.40.50.150">
    <property type="entry name" value="Vaccinia Virus protein VP39"/>
    <property type="match status" value="1"/>
</dbReference>
<dbReference type="SUPFAM" id="SSF53335">
    <property type="entry name" value="S-adenosyl-L-methionine-dependent methyltransferases"/>
    <property type="match status" value="1"/>
</dbReference>
<evidence type="ECO:0000313" key="2">
    <source>
        <dbReference type="EMBL" id="QDZ15057.1"/>
    </source>
</evidence>
<dbReference type="AlphaFoldDB" id="A0A5B8M382"/>
<name>A0A5B8M382_9MICO</name>
<dbReference type="KEGG" id="huw:FPZ11_09990"/>
<feature type="transmembrane region" description="Helical" evidence="1">
    <location>
        <begin position="187"/>
        <end position="209"/>
    </location>
</feature>
<keyword evidence="1" id="KW-0472">Membrane</keyword>
<keyword evidence="1" id="KW-1133">Transmembrane helix</keyword>
<dbReference type="Pfam" id="PF01209">
    <property type="entry name" value="Ubie_methyltran"/>
    <property type="match status" value="1"/>
</dbReference>
<organism evidence="2 3">
    <name type="scientific">Humibacter ginsenosidimutans</name>
    <dbReference type="NCBI Taxonomy" id="2599293"/>
    <lineage>
        <taxon>Bacteria</taxon>
        <taxon>Bacillati</taxon>
        <taxon>Actinomycetota</taxon>
        <taxon>Actinomycetes</taxon>
        <taxon>Micrococcales</taxon>
        <taxon>Microbacteriaceae</taxon>
        <taxon>Humibacter</taxon>
    </lineage>
</organism>
<gene>
    <name evidence="2" type="ORF">FPZ11_09990</name>
</gene>
<keyword evidence="2" id="KW-0808">Transferase</keyword>
<dbReference type="CDD" id="cd02440">
    <property type="entry name" value="AdoMet_MTases"/>
    <property type="match status" value="1"/>
</dbReference>
<dbReference type="InterPro" id="IPR004033">
    <property type="entry name" value="UbiE/COQ5_MeTrFase"/>
</dbReference>
<sequence length="267" mass="29697">MTSSVSSASLVDRKLVVKSQGAPTGTDLYAADSVRQLFDRMSRTYERVNVVLSLGFSARWRRQLARLAPMQRRGASILDAMCGMGETWDVLTRRFADARFSALDFSPQMTGRARVRNLSRHAGRFAVLERDMLASGLPDASFDLVISAYGVKTFDQEQSVRFADELARILRPGGTFAFIEVTEPPSLLLRMLYGLYIGTIVPALARLLVADTEQYRMLGRYLRAYGDGRRTLDALAGHPLLVVEARKHFFGCATSFSGYRLAQAARP</sequence>
<dbReference type="InterPro" id="IPR050508">
    <property type="entry name" value="Methyltransf_Superfamily"/>
</dbReference>
<keyword evidence="1" id="KW-0812">Transmembrane</keyword>
<dbReference type="GO" id="GO:0008168">
    <property type="term" value="F:methyltransferase activity"/>
    <property type="evidence" value="ECO:0007669"/>
    <property type="project" value="UniProtKB-KW"/>
</dbReference>
<dbReference type="RefSeq" id="WP_146320543.1">
    <property type="nucleotide sequence ID" value="NZ_CP042305.1"/>
</dbReference>
<proteinExistence type="predicted"/>
<dbReference type="Proteomes" id="UP000320216">
    <property type="component" value="Chromosome"/>
</dbReference>
<keyword evidence="2" id="KW-0489">Methyltransferase</keyword>
<dbReference type="GO" id="GO:0032259">
    <property type="term" value="P:methylation"/>
    <property type="evidence" value="ECO:0007669"/>
    <property type="project" value="UniProtKB-KW"/>
</dbReference>
<accession>A0A5B8M382</accession>
<dbReference type="OrthoDB" id="65624at2"/>
<evidence type="ECO:0000313" key="3">
    <source>
        <dbReference type="Proteomes" id="UP000320216"/>
    </source>
</evidence>
<dbReference type="PROSITE" id="PS51608">
    <property type="entry name" value="SAM_MT_UBIE"/>
    <property type="match status" value="1"/>
</dbReference>
<dbReference type="InterPro" id="IPR029063">
    <property type="entry name" value="SAM-dependent_MTases_sf"/>
</dbReference>